<evidence type="ECO:0000256" key="5">
    <source>
        <dbReference type="HAMAP-Rule" id="MF_00651"/>
    </source>
</evidence>
<proteinExistence type="inferred from homology"/>
<dbReference type="SUPFAM" id="SSF53098">
    <property type="entry name" value="Ribonuclease H-like"/>
    <property type="match status" value="1"/>
</dbReference>
<reference evidence="7 8" key="1">
    <citation type="submission" date="2020-12" db="EMBL/GenBank/DDBJ databases">
        <title>Bacterial novel species Adhaeribacter sp. BT258 isolated from soil.</title>
        <authorList>
            <person name="Jung H.-Y."/>
        </authorList>
    </citation>
    <scope>NUCLEOTIDE SEQUENCE [LARGE SCALE GENOMIC DNA]</scope>
    <source>
        <strain evidence="7 8">BT258</strain>
    </source>
</reference>
<protein>
    <recommendedName>
        <fullName evidence="5">Putative pre-16S rRNA nuclease</fullName>
        <ecNumber evidence="5">3.1.-.-</ecNumber>
    </recommendedName>
</protein>
<keyword evidence="3 5" id="KW-0540">Nuclease</keyword>
<dbReference type="RefSeq" id="WP_200506007.1">
    <property type="nucleotide sequence ID" value="NZ_JAEHFX010000004.1"/>
</dbReference>
<keyword evidence="2 5" id="KW-0690">Ribosome biogenesis</keyword>
<keyword evidence="8" id="KW-1185">Reference proteome</keyword>
<feature type="domain" description="YqgF/RNase H-like" evidence="6">
    <location>
        <begin position="2"/>
        <end position="100"/>
    </location>
</feature>
<evidence type="ECO:0000313" key="8">
    <source>
        <dbReference type="Proteomes" id="UP000644147"/>
    </source>
</evidence>
<dbReference type="InterPro" id="IPR005227">
    <property type="entry name" value="YqgF"/>
</dbReference>
<dbReference type="EMBL" id="JAEHFX010000004">
    <property type="protein sequence ID" value="MBK0403253.1"/>
    <property type="molecule type" value="Genomic_DNA"/>
</dbReference>
<keyword evidence="1 5" id="KW-0963">Cytoplasm</keyword>
<dbReference type="SMART" id="SM00732">
    <property type="entry name" value="YqgFc"/>
    <property type="match status" value="1"/>
</dbReference>
<dbReference type="InterPro" id="IPR006641">
    <property type="entry name" value="YqgF/RNaseH-like_dom"/>
</dbReference>
<evidence type="ECO:0000256" key="4">
    <source>
        <dbReference type="ARBA" id="ARBA00022801"/>
    </source>
</evidence>
<dbReference type="InterPro" id="IPR037027">
    <property type="entry name" value="YqgF/RNaseH-like_dom_sf"/>
</dbReference>
<dbReference type="Proteomes" id="UP000644147">
    <property type="component" value="Unassembled WGS sequence"/>
</dbReference>
<evidence type="ECO:0000256" key="1">
    <source>
        <dbReference type="ARBA" id="ARBA00022490"/>
    </source>
</evidence>
<evidence type="ECO:0000256" key="3">
    <source>
        <dbReference type="ARBA" id="ARBA00022722"/>
    </source>
</evidence>
<comment type="subcellular location">
    <subcellularLocation>
        <location evidence="5">Cytoplasm</location>
    </subcellularLocation>
</comment>
<comment type="function">
    <text evidence="5">Could be a nuclease involved in processing of the 5'-end of pre-16S rRNA.</text>
</comment>
<dbReference type="Pfam" id="PF03652">
    <property type="entry name" value="RuvX"/>
    <property type="match status" value="1"/>
</dbReference>
<dbReference type="EC" id="3.1.-.-" evidence="5"/>
<dbReference type="NCBIfam" id="TIGR00250">
    <property type="entry name" value="RNAse_H_YqgF"/>
    <property type="match status" value="1"/>
</dbReference>
<evidence type="ECO:0000313" key="7">
    <source>
        <dbReference type="EMBL" id="MBK0403253.1"/>
    </source>
</evidence>
<evidence type="ECO:0000259" key="6">
    <source>
        <dbReference type="SMART" id="SM00732"/>
    </source>
</evidence>
<comment type="caution">
    <text evidence="7">The sequence shown here is derived from an EMBL/GenBank/DDBJ whole genome shotgun (WGS) entry which is preliminary data.</text>
</comment>
<organism evidence="7 8">
    <name type="scientific">Adhaeribacter terrigena</name>
    <dbReference type="NCBI Taxonomy" id="2793070"/>
    <lineage>
        <taxon>Bacteria</taxon>
        <taxon>Pseudomonadati</taxon>
        <taxon>Bacteroidota</taxon>
        <taxon>Cytophagia</taxon>
        <taxon>Cytophagales</taxon>
        <taxon>Hymenobacteraceae</taxon>
        <taxon>Adhaeribacter</taxon>
    </lineage>
</organism>
<keyword evidence="4 5" id="KW-0378">Hydrolase</keyword>
<dbReference type="PANTHER" id="PTHR33317">
    <property type="entry name" value="POLYNUCLEOTIDYL TRANSFERASE, RIBONUCLEASE H-LIKE SUPERFAMILY PROTEIN"/>
    <property type="match status" value="1"/>
</dbReference>
<dbReference type="Gene3D" id="3.30.420.140">
    <property type="entry name" value="YqgF/RNase H-like domain"/>
    <property type="match status" value="1"/>
</dbReference>
<accession>A0ABS1C1N2</accession>
<dbReference type="CDD" id="cd16964">
    <property type="entry name" value="YqgF"/>
    <property type="match status" value="1"/>
</dbReference>
<name>A0ABS1C1N2_9BACT</name>
<sequence length="138" mass="15170">MARILAIDYGNKRTGLAVTDPLQIIANGLETVPTHTLLTFLKNYIQKEAVEAIVVGMPKRLDNTPTDTTAAVTGLVRKLKTEFPAQQIHVVDERFTSKIAFQTMLAGGLKKKDRQNKATVDMVSATIILQSYLESKGL</sequence>
<dbReference type="InterPro" id="IPR012337">
    <property type="entry name" value="RNaseH-like_sf"/>
</dbReference>
<dbReference type="HAMAP" id="MF_00651">
    <property type="entry name" value="Nuclease_YqgF"/>
    <property type="match status" value="1"/>
</dbReference>
<comment type="similarity">
    <text evidence="5">Belongs to the YqgF HJR family.</text>
</comment>
<gene>
    <name evidence="7" type="primary">ruvX</name>
    <name evidence="7" type="ORF">I5M27_09670</name>
</gene>
<dbReference type="PANTHER" id="PTHR33317:SF4">
    <property type="entry name" value="POLYNUCLEOTIDYL TRANSFERASE, RIBONUCLEASE H-LIKE SUPERFAMILY PROTEIN"/>
    <property type="match status" value="1"/>
</dbReference>
<evidence type="ECO:0000256" key="2">
    <source>
        <dbReference type="ARBA" id="ARBA00022517"/>
    </source>
</evidence>